<evidence type="ECO:0008006" key="3">
    <source>
        <dbReference type="Google" id="ProtNLM"/>
    </source>
</evidence>
<gene>
    <name evidence="1" type="ORF">GCM10010909_09800</name>
</gene>
<proteinExistence type="predicted"/>
<dbReference type="InterPro" id="IPR002060">
    <property type="entry name" value="Squ/phyt_synthse"/>
</dbReference>
<dbReference type="EMBL" id="BSOS01000013">
    <property type="protein sequence ID" value="GLR66300.1"/>
    <property type="molecule type" value="Genomic_DNA"/>
</dbReference>
<dbReference type="InterPro" id="IPR008949">
    <property type="entry name" value="Isoprenoid_synthase_dom_sf"/>
</dbReference>
<organism evidence="1 2">
    <name type="scientific">Acidocella aquatica</name>
    <dbReference type="NCBI Taxonomy" id="1922313"/>
    <lineage>
        <taxon>Bacteria</taxon>
        <taxon>Pseudomonadati</taxon>
        <taxon>Pseudomonadota</taxon>
        <taxon>Alphaproteobacteria</taxon>
        <taxon>Acetobacterales</taxon>
        <taxon>Acidocellaceae</taxon>
        <taxon>Acidocella</taxon>
    </lineage>
</organism>
<dbReference type="Pfam" id="PF00494">
    <property type="entry name" value="SQS_PSY"/>
    <property type="match status" value="1"/>
</dbReference>
<dbReference type="SUPFAM" id="SSF48576">
    <property type="entry name" value="Terpenoid synthases"/>
    <property type="match status" value="1"/>
</dbReference>
<dbReference type="Proteomes" id="UP001156641">
    <property type="component" value="Unassembled WGS sequence"/>
</dbReference>
<keyword evidence="2" id="KW-1185">Reference proteome</keyword>
<comment type="caution">
    <text evidence="1">The sequence shown here is derived from an EMBL/GenBank/DDBJ whole genome shotgun (WGS) entry which is preliminary data.</text>
</comment>
<accession>A0ABQ6A4V3</accession>
<reference evidence="2" key="1">
    <citation type="journal article" date="2019" name="Int. J. Syst. Evol. Microbiol.">
        <title>The Global Catalogue of Microorganisms (GCM) 10K type strain sequencing project: providing services to taxonomists for standard genome sequencing and annotation.</title>
        <authorList>
            <consortium name="The Broad Institute Genomics Platform"/>
            <consortium name="The Broad Institute Genome Sequencing Center for Infectious Disease"/>
            <person name="Wu L."/>
            <person name="Ma J."/>
        </authorList>
    </citation>
    <scope>NUCLEOTIDE SEQUENCE [LARGE SCALE GENOMIC DNA]</scope>
    <source>
        <strain evidence="2">NBRC 112502</strain>
    </source>
</reference>
<sequence length="249" mass="26962">MLKVFFVVTISYGLRMSPSSDHLHLQRLQRADPDRYFCTLFAPPEARGSLALLYLFNNELARAREVASEPLLARIRLQWWREVVEGEAKKHEIATPLSAALEAGVFARADLLGLIEAREMEAEGEIPDAAAFFAYARGTAGRLARIAGKVLGADSPVVEDLGTAYGVSGILRAVSFLAAQDRSLLPADATPLEGLVAQARALLNQRPPRAALAAALPAVFARRDLGKPFAPRSLSDKFAVLRAAFTGRV</sequence>
<evidence type="ECO:0000313" key="1">
    <source>
        <dbReference type="EMBL" id="GLR66300.1"/>
    </source>
</evidence>
<dbReference type="Gene3D" id="1.10.600.10">
    <property type="entry name" value="Farnesyl Diphosphate Synthase"/>
    <property type="match status" value="1"/>
</dbReference>
<name>A0ABQ6A4V3_9PROT</name>
<evidence type="ECO:0000313" key="2">
    <source>
        <dbReference type="Proteomes" id="UP001156641"/>
    </source>
</evidence>
<protein>
    <recommendedName>
        <fullName evidence="3">Phytoene synthase</fullName>
    </recommendedName>
</protein>